<proteinExistence type="inferred from homology"/>
<name>F4PWE1_CACFS</name>
<feature type="compositionally biased region" description="Low complexity" evidence="11">
    <location>
        <begin position="461"/>
        <end position="486"/>
    </location>
</feature>
<keyword evidence="6" id="KW-0677">Repeat</keyword>
<keyword evidence="8" id="KW-0539">Nucleus</keyword>
<dbReference type="FunFam" id="3.30.70.330:FF:000003">
    <property type="entry name" value="Polyadenylate-binding protein"/>
    <property type="match status" value="1"/>
</dbReference>
<evidence type="ECO:0000256" key="9">
    <source>
        <dbReference type="PROSITE-ProRule" id="PRU00176"/>
    </source>
</evidence>
<dbReference type="CDD" id="cd12381">
    <property type="entry name" value="RRM4_I_PABPs"/>
    <property type="match status" value="1"/>
</dbReference>
<dbReference type="PANTHER" id="PTHR24012">
    <property type="entry name" value="RNA BINDING PROTEIN"/>
    <property type="match status" value="1"/>
</dbReference>
<gene>
    <name evidence="14" type="primary">pabpc1A</name>
    <name evidence="14" type="ORF">DFA_07428</name>
</gene>
<dbReference type="InterPro" id="IPR034364">
    <property type="entry name" value="PABP_RRM1"/>
</dbReference>
<dbReference type="GO" id="GO:0006397">
    <property type="term" value="P:mRNA processing"/>
    <property type="evidence" value="ECO:0007669"/>
    <property type="project" value="UniProtKB-KW"/>
</dbReference>
<keyword evidence="15" id="KW-1185">Reference proteome</keyword>
<dbReference type="GO" id="GO:0005737">
    <property type="term" value="C:cytoplasm"/>
    <property type="evidence" value="ECO:0007669"/>
    <property type="project" value="UniProtKB-SubCell"/>
</dbReference>
<dbReference type="SMART" id="SM00361">
    <property type="entry name" value="RRM_1"/>
    <property type="match status" value="4"/>
</dbReference>
<keyword evidence="7 9" id="KW-0694">RNA-binding</keyword>
<evidence type="ECO:0000256" key="11">
    <source>
        <dbReference type="SAM" id="MobiDB-lite"/>
    </source>
</evidence>
<dbReference type="Proteomes" id="UP000007797">
    <property type="component" value="Unassembled WGS sequence"/>
</dbReference>
<dbReference type="AlphaFoldDB" id="F4PWE1"/>
<evidence type="ECO:0000256" key="7">
    <source>
        <dbReference type="ARBA" id="ARBA00022884"/>
    </source>
</evidence>
<evidence type="ECO:0000256" key="6">
    <source>
        <dbReference type="ARBA" id="ARBA00022737"/>
    </source>
</evidence>
<organism evidence="14 15">
    <name type="scientific">Cavenderia fasciculata</name>
    <name type="common">Slime mold</name>
    <name type="synonym">Dictyostelium fasciculatum</name>
    <dbReference type="NCBI Taxonomy" id="261658"/>
    <lineage>
        <taxon>Eukaryota</taxon>
        <taxon>Amoebozoa</taxon>
        <taxon>Evosea</taxon>
        <taxon>Eumycetozoa</taxon>
        <taxon>Dictyostelia</taxon>
        <taxon>Acytosteliales</taxon>
        <taxon>Cavenderiaceae</taxon>
        <taxon>Cavenderia</taxon>
    </lineage>
</organism>
<comment type="function">
    <text evidence="10">Binds the poly(A) tail of mRNA.</text>
</comment>
<comment type="subcellular location">
    <subcellularLocation>
        <location evidence="2 10">Cytoplasm</location>
    </subcellularLocation>
    <subcellularLocation>
        <location evidence="1">Nucleus</location>
    </subcellularLocation>
</comment>
<evidence type="ECO:0000313" key="15">
    <source>
        <dbReference type="Proteomes" id="UP000007797"/>
    </source>
</evidence>
<comment type="similarity">
    <text evidence="3 10">Belongs to the polyadenylate-binding protein type-1 family.</text>
</comment>
<dbReference type="FunFam" id="3.30.70.330:FF:000234">
    <property type="entry name" value="Polyadenylate-binding protein 5"/>
    <property type="match status" value="1"/>
</dbReference>
<dbReference type="InterPro" id="IPR045305">
    <property type="entry name" value="RRM2_I_PABPs"/>
</dbReference>
<dbReference type="EMBL" id="GL883013">
    <property type="protein sequence ID" value="EGG20305.1"/>
    <property type="molecule type" value="Genomic_DNA"/>
</dbReference>
<evidence type="ECO:0000256" key="5">
    <source>
        <dbReference type="ARBA" id="ARBA00022664"/>
    </source>
</evidence>
<protein>
    <recommendedName>
        <fullName evidence="10">Polyadenylate-binding protein</fullName>
        <shortName evidence="10">PABP</shortName>
    </recommendedName>
</protein>
<dbReference type="CDD" id="cd12380">
    <property type="entry name" value="RRM3_I_PABPs"/>
    <property type="match status" value="1"/>
</dbReference>
<dbReference type="Pfam" id="PF00076">
    <property type="entry name" value="RRM_1"/>
    <property type="match status" value="4"/>
</dbReference>
<evidence type="ECO:0000259" key="13">
    <source>
        <dbReference type="PROSITE" id="PS51309"/>
    </source>
</evidence>
<dbReference type="InterPro" id="IPR036053">
    <property type="entry name" value="PABP-dom"/>
</dbReference>
<dbReference type="OrthoDB" id="19742at2759"/>
<feature type="domain" description="RRM" evidence="12">
    <location>
        <begin position="96"/>
        <end position="173"/>
    </location>
</feature>
<reference evidence="15" key="1">
    <citation type="journal article" date="2011" name="Genome Res.">
        <title>Phylogeny-wide analysis of social amoeba genomes highlights ancient origins for complex intercellular communication.</title>
        <authorList>
            <person name="Heidel A.J."/>
            <person name="Lawal H.M."/>
            <person name="Felder M."/>
            <person name="Schilde C."/>
            <person name="Helps N.R."/>
            <person name="Tunggal B."/>
            <person name="Rivero F."/>
            <person name="John U."/>
            <person name="Schleicher M."/>
            <person name="Eichinger L."/>
            <person name="Platzer M."/>
            <person name="Noegel A.A."/>
            <person name="Schaap P."/>
            <person name="Gloeckner G."/>
        </authorList>
    </citation>
    <scope>NUCLEOTIDE SEQUENCE [LARGE SCALE GENOMIC DNA]</scope>
    <source>
        <strain evidence="15">SH3</strain>
    </source>
</reference>
<evidence type="ECO:0000256" key="10">
    <source>
        <dbReference type="RuleBase" id="RU362004"/>
    </source>
</evidence>
<dbReference type="SUPFAM" id="SSF63570">
    <property type="entry name" value="PABC (PABP) domain"/>
    <property type="match status" value="1"/>
</dbReference>
<dbReference type="FunFam" id="3.30.70.330:FF:000520">
    <property type="entry name" value="Polyadenylate-binding protein"/>
    <property type="match status" value="1"/>
</dbReference>
<sequence length="567" mass="63137">MAASFSSSSLYVGDLHQDVTDSQLFEIFNQVGPVANLRICRDTTTRRSLNYAYVNYHNPADAERALDTLNNTLVKGKACRIMWSQRDPSLRKSGVGNIFIKNLDKSVDHKALFDTFSAFGNILSCKVVTDETNVSKGFGFVHYESQDSADKAIMKVNGMIINDQKVFVGPFKSSKERGQTQELKYTNVYVKNLSEDVNEEELRDLLVPYGKITNLTIMSDEKSKSKGFGFANFETPDEAKNCVEAENGKLFHGKVIYVGRAQKKMEREAELKHKFETKYQGVNLYIKNIDDSIDSDKLRSTFAAYGTITSAKVMRDDKSTSSKGFGFVCYTTPDEASKAVAEMHGRMVGNKPLYVAFAQRKEIRRQHLEAQHNKFKGNRIQPVPSMYAGGPMFYNQGMPVVYPQMMPRPRPGWNQPVPQGQGYPMQPNYPIRNQRGPGGAPNHPRGPGGAPNQRPRGPMDPNQQVPQAANPQPTPAPATAQEAVAVPSEQPQITLEYVEALPREQQNPFLGELLYPLIHASQPDAAGKITGMLLDSLTVQELFELAQRADKLGEKIKEALEVLSVSQ</sequence>
<dbReference type="KEGG" id="dfa:DFA_07428"/>
<dbReference type="PROSITE" id="PS51309">
    <property type="entry name" value="PABC"/>
    <property type="match status" value="1"/>
</dbReference>
<evidence type="ECO:0000256" key="3">
    <source>
        <dbReference type="ARBA" id="ARBA00008557"/>
    </source>
</evidence>
<dbReference type="Gene3D" id="3.30.70.330">
    <property type="match status" value="4"/>
</dbReference>
<dbReference type="Gene3D" id="1.10.1900.10">
    <property type="entry name" value="c-terminal domain of poly(a) binding protein"/>
    <property type="match status" value="1"/>
</dbReference>
<dbReference type="CDD" id="cd12378">
    <property type="entry name" value="RRM1_I_PABPs"/>
    <property type="match status" value="1"/>
</dbReference>
<evidence type="ECO:0000313" key="14">
    <source>
        <dbReference type="EMBL" id="EGG20305.1"/>
    </source>
</evidence>
<dbReference type="GO" id="GO:0003723">
    <property type="term" value="F:RNA binding"/>
    <property type="evidence" value="ECO:0007669"/>
    <property type="project" value="UniProtKB-UniRule"/>
</dbReference>
<keyword evidence="5" id="KW-0507">mRNA processing</keyword>
<evidence type="ECO:0000259" key="12">
    <source>
        <dbReference type="PROSITE" id="PS50102"/>
    </source>
</evidence>
<evidence type="ECO:0000256" key="1">
    <source>
        <dbReference type="ARBA" id="ARBA00004123"/>
    </source>
</evidence>
<dbReference type="InterPro" id="IPR012677">
    <property type="entry name" value="Nucleotide-bd_a/b_plait_sf"/>
</dbReference>
<dbReference type="SMART" id="SM00360">
    <property type="entry name" value="RRM"/>
    <property type="match status" value="4"/>
</dbReference>
<dbReference type="RefSeq" id="XP_004367288.1">
    <property type="nucleotide sequence ID" value="XM_004367231.1"/>
</dbReference>
<dbReference type="GO" id="GO:0005634">
    <property type="term" value="C:nucleus"/>
    <property type="evidence" value="ECO:0007669"/>
    <property type="project" value="UniProtKB-SubCell"/>
</dbReference>
<dbReference type="InterPro" id="IPR000504">
    <property type="entry name" value="RRM_dom"/>
</dbReference>
<evidence type="ECO:0000256" key="2">
    <source>
        <dbReference type="ARBA" id="ARBA00004496"/>
    </source>
</evidence>
<dbReference type="STRING" id="1054147.F4PWE1"/>
<dbReference type="SUPFAM" id="SSF54928">
    <property type="entry name" value="RNA-binding domain, RBD"/>
    <property type="match status" value="2"/>
</dbReference>
<dbReference type="GeneID" id="14871955"/>
<evidence type="ECO:0000256" key="4">
    <source>
        <dbReference type="ARBA" id="ARBA00022490"/>
    </source>
</evidence>
<dbReference type="CDD" id="cd12379">
    <property type="entry name" value="RRM2_I_PABPs"/>
    <property type="match status" value="1"/>
</dbReference>
<dbReference type="InterPro" id="IPR002004">
    <property type="entry name" value="PABP_HYD_C"/>
</dbReference>
<dbReference type="InterPro" id="IPR006515">
    <property type="entry name" value="PABP_1234"/>
</dbReference>
<dbReference type="InterPro" id="IPR035979">
    <property type="entry name" value="RBD_domain_sf"/>
</dbReference>
<keyword evidence="4 10" id="KW-0963">Cytoplasm</keyword>
<feature type="domain" description="RRM" evidence="12">
    <location>
        <begin position="8"/>
        <end position="86"/>
    </location>
</feature>
<feature type="domain" description="PABC" evidence="13">
    <location>
        <begin position="490"/>
        <end position="567"/>
    </location>
</feature>
<dbReference type="FunFam" id="3.30.70.330:FF:000651">
    <property type="entry name" value="Poly(A) binding protein cytoplasmic 1 like"/>
    <property type="match status" value="1"/>
</dbReference>
<dbReference type="NCBIfam" id="TIGR01628">
    <property type="entry name" value="PABP-1234"/>
    <property type="match status" value="1"/>
</dbReference>
<feature type="domain" description="RRM" evidence="12">
    <location>
        <begin position="186"/>
        <end position="263"/>
    </location>
</feature>
<feature type="region of interest" description="Disordered" evidence="11">
    <location>
        <begin position="411"/>
        <end position="486"/>
    </location>
</feature>
<dbReference type="OMA" id="MNGRMLN"/>
<dbReference type="PROSITE" id="PS50102">
    <property type="entry name" value="RRM"/>
    <property type="match status" value="4"/>
</dbReference>
<dbReference type="InterPro" id="IPR003954">
    <property type="entry name" value="RRM_euk-type"/>
</dbReference>
<evidence type="ECO:0000256" key="8">
    <source>
        <dbReference type="ARBA" id="ARBA00023242"/>
    </source>
</evidence>
<dbReference type="Pfam" id="PF00658">
    <property type="entry name" value="MLLE"/>
    <property type="match status" value="1"/>
</dbReference>
<accession>F4PWE1</accession>
<dbReference type="SMART" id="SM00517">
    <property type="entry name" value="PolyA"/>
    <property type="match status" value="1"/>
</dbReference>
<feature type="domain" description="RRM" evidence="12">
    <location>
        <begin position="282"/>
        <end position="360"/>
    </location>
</feature>